<reference evidence="1" key="1">
    <citation type="submission" date="2022-05" db="EMBL/GenBank/DDBJ databases">
        <title>Single-amplified genomics reveal most streamlined microbe among free-living bacteria.</title>
        <authorList>
            <person name="Roda-Garcia J."/>
            <person name="Haro-Moreno J.M."/>
            <person name="Rodriguez-Valera F."/>
            <person name="Almagro-Moreno S."/>
            <person name="Lopez-Perez M."/>
        </authorList>
    </citation>
    <scope>NUCLEOTIDE SEQUENCE</scope>
    <source>
        <strain evidence="1">TMED112-D2-2</strain>
    </source>
</reference>
<gene>
    <name evidence="1" type="ORF">M9B40_02675</name>
</gene>
<organism evidence="1 2">
    <name type="scientific">SAR86 cluster bacterium</name>
    <dbReference type="NCBI Taxonomy" id="2030880"/>
    <lineage>
        <taxon>Bacteria</taxon>
        <taxon>Pseudomonadati</taxon>
        <taxon>Pseudomonadota</taxon>
        <taxon>Gammaproteobacteria</taxon>
        <taxon>SAR86 cluster</taxon>
    </lineage>
</organism>
<evidence type="ECO:0000313" key="1">
    <source>
        <dbReference type="EMBL" id="URQ63686.1"/>
    </source>
</evidence>
<accession>A0A9Q8TZ39</accession>
<name>A0A9Q8TZ39_9GAMM</name>
<protein>
    <submittedName>
        <fullName evidence="1">Uncharacterized protein</fullName>
    </submittedName>
</protein>
<keyword evidence="2" id="KW-1185">Reference proteome</keyword>
<proteinExistence type="predicted"/>
<sequence length="141" mass="16247">MNKWDLLRVFLMSLLLLLLLSFYYVQGFFSFNYAEINEELPKPIISDNSFEELKPRAVDVSTANKSNLGFELVGIRGNNPESTIIILERDDYRLVEQGQNINSSVIFSHIDGSRAYFFDGQTYTFLDIIGTETSFNKNRIN</sequence>
<dbReference type="Proteomes" id="UP001056381">
    <property type="component" value="Chromosome"/>
</dbReference>
<evidence type="ECO:0000313" key="2">
    <source>
        <dbReference type="Proteomes" id="UP001056381"/>
    </source>
</evidence>
<dbReference type="AlphaFoldDB" id="A0A9Q8TZ39"/>
<dbReference type="EMBL" id="CP097966">
    <property type="protein sequence ID" value="URQ63686.1"/>
    <property type="molecule type" value="Genomic_DNA"/>
</dbReference>